<protein>
    <submittedName>
        <fullName evidence="2">Uncharacterized protein</fullName>
    </submittedName>
</protein>
<reference evidence="2" key="1">
    <citation type="submission" date="2021-12" db="EMBL/GenBank/DDBJ databases">
        <authorList>
            <person name="Martin H S."/>
        </authorList>
    </citation>
    <scope>NUCLEOTIDE SEQUENCE</scope>
</reference>
<evidence type="ECO:0000313" key="3">
    <source>
        <dbReference type="Proteomes" id="UP000838878"/>
    </source>
</evidence>
<feature type="non-terminal residue" evidence="2">
    <location>
        <position position="71"/>
    </location>
</feature>
<dbReference type="AlphaFoldDB" id="A0A8J9UJS7"/>
<keyword evidence="1" id="KW-1133">Transmembrane helix</keyword>
<name>A0A8J9UJS7_9NEOP</name>
<dbReference type="EMBL" id="OV170222">
    <property type="protein sequence ID" value="CAH0721473.1"/>
    <property type="molecule type" value="Genomic_DNA"/>
</dbReference>
<dbReference type="Proteomes" id="UP000838878">
    <property type="component" value="Chromosome 2"/>
</dbReference>
<evidence type="ECO:0000256" key="1">
    <source>
        <dbReference type="SAM" id="Phobius"/>
    </source>
</evidence>
<keyword evidence="3" id="KW-1185">Reference proteome</keyword>
<evidence type="ECO:0000313" key="2">
    <source>
        <dbReference type="EMBL" id="CAH0721473.1"/>
    </source>
</evidence>
<feature type="transmembrane region" description="Helical" evidence="1">
    <location>
        <begin position="46"/>
        <end position="68"/>
    </location>
</feature>
<organism evidence="2 3">
    <name type="scientific">Brenthis ino</name>
    <name type="common">lesser marbled fritillary</name>
    <dbReference type="NCBI Taxonomy" id="405034"/>
    <lineage>
        <taxon>Eukaryota</taxon>
        <taxon>Metazoa</taxon>
        <taxon>Ecdysozoa</taxon>
        <taxon>Arthropoda</taxon>
        <taxon>Hexapoda</taxon>
        <taxon>Insecta</taxon>
        <taxon>Pterygota</taxon>
        <taxon>Neoptera</taxon>
        <taxon>Endopterygota</taxon>
        <taxon>Lepidoptera</taxon>
        <taxon>Glossata</taxon>
        <taxon>Ditrysia</taxon>
        <taxon>Papilionoidea</taxon>
        <taxon>Nymphalidae</taxon>
        <taxon>Heliconiinae</taxon>
        <taxon>Argynnini</taxon>
        <taxon>Brenthis</taxon>
    </lineage>
</organism>
<keyword evidence="1" id="KW-0472">Membrane</keyword>
<sequence length="71" mass="7895">MKEIFNLKTRAGPILAKRINKYSEAHWRVAMAMGGAMDACGRCMKVSLVVVNMLTFVLALIFSCGLFVKIE</sequence>
<keyword evidence="1" id="KW-0812">Transmembrane</keyword>
<accession>A0A8J9UJS7</accession>
<gene>
    <name evidence="2" type="ORF">BINO364_LOCUS7570</name>
</gene>
<proteinExistence type="predicted"/>